<name>A0A557SQK6_9RHOO</name>
<gene>
    <name evidence="3" type="ORF">FHP89_00355</name>
</gene>
<proteinExistence type="predicted"/>
<dbReference type="InterPro" id="IPR054636">
    <property type="entry name" value="CydP"/>
</dbReference>
<feature type="transmembrane region" description="Helical" evidence="2">
    <location>
        <begin position="46"/>
        <end position="64"/>
    </location>
</feature>
<dbReference type="Proteomes" id="UP000318349">
    <property type="component" value="Unassembled WGS sequence"/>
</dbReference>
<dbReference type="NCBIfam" id="NF045611">
    <property type="entry name" value="small_CydP"/>
    <property type="match status" value="1"/>
</dbReference>
<accession>A0A557SQK6</accession>
<evidence type="ECO:0000256" key="1">
    <source>
        <dbReference type="SAM" id="MobiDB-lite"/>
    </source>
</evidence>
<evidence type="ECO:0000313" key="4">
    <source>
        <dbReference type="Proteomes" id="UP000318349"/>
    </source>
</evidence>
<comment type="caution">
    <text evidence="3">The sequence shown here is derived from an EMBL/GenBank/DDBJ whole genome shotgun (WGS) entry which is preliminary data.</text>
</comment>
<keyword evidence="2" id="KW-0472">Membrane</keyword>
<keyword evidence="2" id="KW-0812">Transmembrane</keyword>
<organism evidence="3 4">
    <name type="scientific">Denitromonas halophila</name>
    <dbReference type="NCBI Taxonomy" id="1629404"/>
    <lineage>
        <taxon>Bacteria</taxon>
        <taxon>Pseudomonadati</taxon>
        <taxon>Pseudomonadota</taxon>
        <taxon>Betaproteobacteria</taxon>
        <taxon>Rhodocyclales</taxon>
        <taxon>Zoogloeaceae</taxon>
        <taxon>Denitromonas</taxon>
    </lineage>
</organism>
<protein>
    <submittedName>
        <fullName evidence="3">Uncharacterized protein</fullName>
    </submittedName>
</protein>
<feature type="region of interest" description="Disordered" evidence="1">
    <location>
        <begin position="76"/>
        <end position="96"/>
    </location>
</feature>
<evidence type="ECO:0000313" key="3">
    <source>
        <dbReference type="EMBL" id="TVO79701.1"/>
    </source>
</evidence>
<dbReference type="AlphaFoldDB" id="A0A557SQK6"/>
<dbReference type="EMBL" id="VMNI01000001">
    <property type="protein sequence ID" value="TVO79701.1"/>
    <property type="molecule type" value="Genomic_DNA"/>
</dbReference>
<evidence type="ECO:0000256" key="2">
    <source>
        <dbReference type="SAM" id="Phobius"/>
    </source>
</evidence>
<sequence>MTINVRNALFYIKNRISTAPGTRLVRRVATDKEHQGMKDRQLARELILIVIVKVIAIAALWWAVVRDTNTTVTPQAMETRINQGAQPTSQGHPHDQ</sequence>
<keyword evidence="2" id="KW-1133">Transmembrane helix</keyword>
<reference evidence="3 4" key="1">
    <citation type="submission" date="2019-07" db="EMBL/GenBank/DDBJ databases">
        <title>The pathways for chlorine oxyanion respiration interact through the shared metabolite chlorate.</title>
        <authorList>
            <person name="Barnum T.P."/>
            <person name="Cheng Y."/>
            <person name="Hill K.A."/>
            <person name="Lucas L.N."/>
            <person name="Carlson H.K."/>
            <person name="Coates J.D."/>
        </authorList>
    </citation>
    <scope>NUCLEOTIDE SEQUENCE [LARGE SCALE GENOMIC DNA]</scope>
    <source>
        <strain evidence="3 4">SFB-1</strain>
    </source>
</reference>